<sequence>MAEKKLTASRRRRIYDVLIAAAPLVGLYVGVTEQELALWLYLAASVLGVGVARQNVTED</sequence>
<organism evidence="2 3">
    <name type="scientific">Nocardioides massiliensis</name>
    <dbReference type="NCBI Taxonomy" id="1325935"/>
    <lineage>
        <taxon>Bacteria</taxon>
        <taxon>Bacillati</taxon>
        <taxon>Actinomycetota</taxon>
        <taxon>Actinomycetes</taxon>
        <taxon>Propionibacteriales</taxon>
        <taxon>Nocardioidaceae</taxon>
        <taxon>Nocardioides</taxon>
    </lineage>
</organism>
<keyword evidence="1" id="KW-1133">Transmembrane helix</keyword>
<evidence type="ECO:0000256" key="1">
    <source>
        <dbReference type="SAM" id="Phobius"/>
    </source>
</evidence>
<protein>
    <recommendedName>
        <fullName evidence="4">Holin</fullName>
    </recommendedName>
</protein>
<comment type="caution">
    <text evidence="2">The sequence shown here is derived from an EMBL/GenBank/DDBJ whole genome shotgun (WGS) entry which is preliminary data.</text>
</comment>
<feature type="transmembrane region" description="Helical" evidence="1">
    <location>
        <begin position="14"/>
        <end position="31"/>
    </location>
</feature>
<keyword evidence="1" id="KW-0472">Membrane</keyword>
<keyword evidence="1" id="KW-0812">Transmembrane</keyword>
<dbReference type="EMBL" id="JAUSQM010000001">
    <property type="protein sequence ID" value="MDP9820494.1"/>
    <property type="molecule type" value="Genomic_DNA"/>
</dbReference>
<dbReference type="RefSeq" id="WP_068119738.1">
    <property type="nucleotide sequence ID" value="NZ_CCXJ01000207.1"/>
</dbReference>
<evidence type="ECO:0008006" key="4">
    <source>
        <dbReference type="Google" id="ProtNLM"/>
    </source>
</evidence>
<feature type="transmembrane region" description="Helical" evidence="1">
    <location>
        <begin position="37"/>
        <end position="56"/>
    </location>
</feature>
<accession>A0ABT9NJB8</accession>
<gene>
    <name evidence="2" type="ORF">J2S59_000303</name>
</gene>
<name>A0ABT9NJB8_9ACTN</name>
<evidence type="ECO:0000313" key="2">
    <source>
        <dbReference type="EMBL" id="MDP9820494.1"/>
    </source>
</evidence>
<reference evidence="2 3" key="1">
    <citation type="submission" date="2023-07" db="EMBL/GenBank/DDBJ databases">
        <title>Sequencing the genomes of 1000 actinobacteria strains.</title>
        <authorList>
            <person name="Klenk H.-P."/>
        </authorList>
    </citation>
    <scope>NUCLEOTIDE SEQUENCE [LARGE SCALE GENOMIC DNA]</scope>
    <source>
        <strain evidence="2 3">GD13</strain>
    </source>
</reference>
<keyword evidence="3" id="KW-1185">Reference proteome</keyword>
<evidence type="ECO:0000313" key="3">
    <source>
        <dbReference type="Proteomes" id="UP001240447"/>
    </source>
</evidence>
<dbReference type="Proteomes" id="UP001240447">
    <property type="component" value="Unassembled WGS sequence"/>
</dbReference>
<proteinExistence type="predicted"/>